<proteinExistence type="predicted"/>
<feature type="compositionally biased region" description="Basic and acidic residues" evidence="1">
    <location>
        <begin position="351"/>
        <end position="361"/>
    </location>
</feature>
<evidence type="ECO:0000256" key="1">
    <source>
        <dbReference type="SAM" id="MobiDB-lite"/>
    </source>
</evidence>
<feature type="compositionally biased region" description="Basic and acidic residues" evidence="1">
    <location>
        <begin position="461"/>
        <end position="490"/>
    </location>
</feature>
<feature type="region of interest" description="Disordered" evidence="1">
    <location>
        <begin position="454"/>
        <end position="490"/>
    </location>
</feature>
<dbReference type="EMBL" id="KX349325">
    <property type="protein sequence ID" value="AOO19092.1"/>
    <property type="molecule type" value="Genomic_DNA"/>
</dbReference>
<reference evidence="2 3" key="1">
    <citation type="journal article" date="2016" name="Environ. Microbiol.">
        <title>Genomic diversification of marine cyanophages into stable ecotypes.</title>
        <authorList>
            <person name="Marston M.F."/>
            <person name="Martiny J.B."/>
        </authorList>
    </citation>
    <scope>NUCLEOTIDE SEQUENCE [LARGE SCALE GENOMIC DNA]</scope>
    <source>
        <strain evidence="2">W1_24_0910</strain>
    </source>
</reference>
<evidence type="ECO:0000313" key="3">
    <source>
        <dbReference type="Proteomes" id="UP000222490"/>
    </source>
</evidence>
<feature type="region of interest" description="Disordered" evidence="1">
    <location>
        <begin position="277"/>
        <end position="399"/>
    </location>
</feature>
<feature type="compositionally biased region" description="Basic and acidic residues" evidence="1">
    <location>
        <begin position="299"/>
        <end position="312"/>
    </location>
</feature>
<feature type="compositionally biased region" description="Low complexity" evidence="1">
    <location>
        <begin position="277"/>
        <end position="287"/>
    </location>
</feature>
<accession>A0A1D7T020</accession>
<protein>
    <recommendedName>
        <fullName evidence="4">Gp185</fullName>
    </recommendedName>
</protein>
<feature type="compositionally biased region" description="Low complexity" evidence="1">
    <location>
        <begin position="332"/>
        <end position="346"/>
    </location>
</feature>
<name>A0A1D7T020_9CAUD</name>
<gene>
    <name evidence="2" type="ORF">W1240910_172</name>
</gene>
<dbReference type="Proteomes" id="UP000222490">
    <property type="component" value="Segment"/>
</dbReference>
<sequence length="490" mass="53369">MNLRDLPDMSAAYKQVQEKNDGNLANNAPPYDKVTRRDVITGAKGKDEMGGKRKKHDCAKKVNYEGKEFDVIPEMHTMLEDGTVTHYDIEDAEYIYENVPVEDLEILISEKHEHFDNYDKNAEVLGEGIDAKGAARMDAAKGKKKETQDEIDKRLMMGKYSPSAKKEAFAFSEEDFAELETLGEEIDSLTDEQLIDVMEDIILEMAQDDQDLIEICEHLEGVEVLSEEKTKQLELKLQPSRMDRLKGAAKKAGEKVGAAAKKAGSAVKTGVKAAGKSVAKNAGKAVGEFQAARTKAKRASMEKTPAKSKSSDDDGTGGKLDGVLSSIRKSKGTGSSSSSSSDSGSSSSGGGERDAGSEARQRLTAKKKGPSLLRRAAGAVGRGLKKAVGKTARAVSSGSGKLAKRLGEDYDQIAHLYESGLFSIEEIENVIEEGYKELPKNKMFRKAGNLGREVVSPSTTDAKRQKSYDRSKKIVKTLNKETEKQERGEK</sequence>
<evidence type="ECO:0000313" key="2">
    <source>
        <dbReference type="EMBL" id="AOO19092.1"/>
    </source>
</evidence>
<evidence type="ECO:0008006" key="4">
    <source>
        <dbReference type="Google" id="ProtNLM"/>
    </source>
</evidence>
<organism evidence="2 3">
    <name type="scientific">Cyanophage S-RIM12</name>
    <dbReference type="NCBI Taxonomy" id="1278402"/>
    <lineage>
        <taxon>Viruses</taxon>
        <taxon>Duplodnaviria</taxon>
        <taxon>Heunggongvirae</taxon>
        <taxon>Uroviricota</taxon>
        <taxon>Caudoviricetes</taxon>
        <taxon>Pantevenvirales</taxon>
        <taxon>Kyanoviridae</taxon>
        <taxon>Brizovirus</taxon>
        <taxon>Brizovirus syn33</taxon>
    </lineage>
</organism>